<dbReference type="InterPro" id="IPR018392">
    <property type="entry name" value="LysM"/>
</dbReference>
<dbReference type="Gene3D" id="3.10.350.10">
    <property type="entry name" value="LysM domain"/>
    <property type="match status" value="1"/>
</dbReference>
<feature type="chain" id="PRO_5022926079" evidence="2">
    <location>
        <begin position="30"/>
        <end position="420"/>
    </location>
</feature>
<accession>A0A5C8KYJ3</accession>
<dbReference type="InterPro" id="IPR008258">
    <property type="entry name" value="Transglycosylase_SLT_dom_1"/>
</dbReference>
<evidence type="ECO:0000313" key="4">
    <source>
        <dbReference type="EMBL" id="TXK65896.1"/>
    </source>
</evidence>
<feature type="compositionally biased region" description="Basic and acidic residues" evidence="1">
    <location>
        <begin position="47"/>
        <end position="58"/>
    </location>
</feature>
<dbReference type="SUPFAM" id="SSF53955">
    <property type="entry name" value="Lysozyme-like"/>
    <property type="match status" value="1"/>
</dbReference>
<dbReference type="PROSITE" id="PS51257">
    <property type="entry name" value="PROKAR_LIPOPROTEIN"/>
    <property type="match status" value="1"/>
</dbReference>
<dbReference type="Pfam" id="PF01464">
    <property type="entry name" value="SLT"/>
    <property type="match status" value="1"/>
</dbReference>
<evidence type="ECO:0000256" key="2">
    <source>
        <dbReference type="SAM" id="SignalP"/>
    </source>
</evidence>
<evidence type="ECO:0000313" key="5">
    <source>
        <dbReference type="Proteomes" id="UP000321248"/>
    </source>
</evidence>
<sequence>MSTTHRTRAWRTLLAGTLLALLTAGCQTAGPVAPTLPQETQAPPRAAEADTRVAEGERKPRRRRATPRPAAPAPEPLVVAATDVMARLRQQLDDDTCDGGERARHWQRRYAGSPARFATQIEGVLPLLAFVLEEIEARELPGEFAFIPIVESWYRPEAVASGGPAGMWQMIPATARGNGILITEGYDGRFSPLDATHAALDHLADLHERFGDWRLAAMAYNAGEFRIAQAIRSHGSELVASGESRQPTGLASTTYEYISKIKALSCLLAGPGQRRIPLPDSLMVERLAVVDVEEFSGRLDTVARVLDLDEATVRMLNGGYRNGRIDARSPQRLLLPMQAAHGRPELPGLLAEHAAQAVPAPSSVPSATVAAAGGRYTVRPGDTLSVIARRHGLALARLLSLNGLSAQSIIRPGQVLKLEP</sequence>
<evidence type="ECO:0000256" key="1">
    <source>
        <dbReference type="SAM" id="MobiDB-lite"/>
    </source>
</evidence>
<dbReference type="InterPro" id="IPR023346">
    <property type="entry name" value="Lysozyme-like_dom_sf"/>
</dbReference>
<dbReference type="OrthoDB" id="9815002at2"/>
<dbReference type="RefSeq" id="WP_147890569.1">
    <property type="nucleotide sequence ID" value="NZ_VRTS01000001.1"/>
</dbReference>
<dbReference type="Gene3D" id="1.10.530.10">
    <property type="match status" value="1"/>
</dbReference>
<dbReference type="SMART" id="SM00257">
    <property type="entry name" value="LysM"/>
    <property type="match status" value="1"/>
</dbReference>
<dbReference type="InterPro" id="IPR036779">
    <property type="entry name" value="LysM_dom_sf"/>
</dbReference>
<comment type="caution">
    <text evidence="4">The sequence shown here is derived from an EMBL/GenBank/DDBJ whole genome shotgun (WGS) entry which is preliminary data.</text>
</comment>
<reference evidence="4 5" key="1">
    <citation type="submission" date="2019-08" db="EMBL/GenBank/DDBJ databases">
        <authorList>
            <person name="Karlyshev A.V."/>
        </authorList>
    </citation>
    <scope>NUCLEOTIDE SEQUENCE [LARGE SCALE GENOMIC DNA]</scope>
    <source>
        <strain evidence="4 5">Alg18-2.2</strain>
    </source>
</reference>
<dbReference type="EMBL" id="VRTS01000001">
    <property type="protein sequence ID" value="TXK65896.1"/>
    <property type="molecule type" value="Genomic_DNA"/>
</dbReference>
<gene>
    <name evidence="4" type="ORF">FU658_02080</name>
</gene>
<organism evidence="4 5">
    <name type="scientific">Alkalisalibacterium limincola</name>
    <dbReference type="NCBI Taxonomy" id="2699169"/>
    <lineage>
        <taxon>Bacteria</taxon>
        <taxon>Pseudomonadati</taxon>
        <taxon>Pseudomonadota</taxon>
        <taxon>Gammaproteobacteria</taxon>
        <taxon>Lysobacterales</taxon>
        <taxon>Lysobacteraceae</taxon>
        <taxon>Alkalisalibacterium</taxon>
    </lineage>
</organism>
<keyword evidence="5" id="KW-1185">Reference proteome</keyword>
<dbReference type="SUPFAM" id="SSF54106">
    <property type="entry name" value="LysM domain"/>
    <property type="match status" value="1"/>
</dbReference>
<feature type="signal peptide" evidence="2">
    <location>
        <begin position="1"/>
        <end position="29"/>
    </location>
</feature>
<dbReference type="Proteomes" id="UP000321248">
    <property type="component" value="Unassembled WGS sequence"/>
</dbReference>
<name>A0A5C8KYJ3_9GAMM</name>
<evidence type="ECO:0000259" key="3">
    <source>
        <dbReference type="PROSITE" id="PS51782"/>
    </source>
</evidence>
<dbReference type="AlphaFoldDB" id="A0A5C8KYJ3"/>
<feature type="domain" description="LysM" evidence="3">
    <location>
        <begin position="374"/>
        <end position="418"/>
    </location>
</feature>
<dbReference type="CDD" id="cd00118">
    <property type="entry name" value="LysM"/>
    <property type="match status" value="1"/>
</dbReference>
<feature type="region of interest" description="Disordered" evidence="1">
    <location>
        <begin position="32"/>
        <end position="75"/>
    </location>
</feature>
<proteinExistence type="predicted"/>
<keyword evidence="2" id="KW-0732">Signal</keyword>
<dbReference type="PROSITE" id="PS51782">
    <property type="entry name" value="LYSM"/>
    <property type="match status" value="1"/>
</dbReference>
<dbReference type="CDD" id="cd16894">
    <property type="entry name" value="MltD-like"/>
    <property type="match status" value="1"/>
</dbReference>
<dbReference type="Pfam" id="PF01476">
    <property type="entry name" value="LysM"/>
    <property type="match status" value="1"/>
</dbReference>
<protein>
    <submittedName>
        <fullName evidence="4">Transglycosylase SLT domain-containing protein</fullName>
    </submittedName>
</protein>